<dbReference type="AlphaFoldDB" id="A0A7Y2L806"/>
<dbReference type="Gene3D" id="3.40.1610.10">
    <property type="entry name" value="CV3147-like domain"/>
    <property type="match status" value="1"/>
</dbReference>
<accession>A0A7Y2L806</accession>
<dbReference type="Pfam" id="PF20906">
    <property type="entry name" value="S-Me-THD_C"/>
    <property type="match status" value="1"/>
</dbReference>
<dbReference type="InterPro" id="IPR027479">
    <property type="entry name" value="S-Me-THD_N_sf"/>
</dbReference>
<organism evidence="3 4">
    <name type="scientific">Caldanaerobacter subterraneus</name>
    <dbReference type="NCBI Taxonomy" id="911092"/>
    <lineage>
        <taxon>Bacteria</taxon>
        <taxon>Bacillati</taxon>
        <taxon>Bacillota</taxon>
        <taxon>Clostridia</taxon>
        <taxon>Thermoanaerobacterales</taxon>
        <taxon>Thermoanaerobacteraceae</taxon>
        <taxon>Caldanaerobacter</taxon>
    </lineage>
</organism>
<comment type="caution">
    <text evidence="3">The sequence shown here is derived from an EMBL/GenBank/DDBJ whole genome shotgun (WGS) entry which is preliminary data.</text>
</comment>
<gene>
    <name evidence="3" type="ORF">HKI81_02405</name>
</gene>
<reference evidence="3 4" key="1">
    <citation type="submission" date="2020-04" db="EMBL/GenBank/DDBJ databases">
        <title>Draft genome sequence of Caldanaerobacter sunterraneus. strain 1523vc isolated from Griffin hot spring, Kamchatka, Russia.</title>
        <authorList>
            <person name="Toshchakov S.V."/>
            <person name="Podosokorskaya O.A."/>
            <person name="Kublanov I.V."/>
            <person name="Korzhenkov A."/>
            <person name="Patrushev M.V."/>
        </authorList>
    </citation>
    <scope>NUCLEOTIDE SEQUENCE [LARGE SCALE GENOMIC DNA]</scope>
    <source>
        <strain evidence="3 4">1523vc</strain>
    </source>
</reference>
<sequence length="369" mass="41287">MKKITSEWLEYLWYGSIFLGSGGGGKSSSLLSEISKLLQDNSIPLLALEELPEEEFFCGIAFMGAPELFEENFLFGIEVFTLIGELEKQTKLKFSGISIIEGAGVNIFYPLLAAAKLRLPIIDGDAMGRAFPELQMTTYHLENLSPTPLVLVDGNYDIHLFSENKDTFLLEVESRHIISRQGGIGYIAGFPYPGKILKKVLLPGTLSFAKEIGECFVKAKNYPHLLELLIETTSNSFYGPVIEIFRGYLTDISGQETAKWKVATLSSSNGESFQLLFQNENLIGFKNGKIVATVPDLISIIDLKTLKPLNNNELYEGQEIAILAMPAPLKLRINKALDVVGPQCFGYRALYVPLEKLHWNYYYEREVFL</sequence>
<dbReference type="SUPFAM" id="SSF160991">
    <property type="entry name" value="CV3147-like"/>
    <property type="match status" value="1"/>
</dbReference>
<protein>
    <submittedName>
        <fullName evidence="3">DUF917 domain-containing protein</fullName>
    </submittedName>
</protein>
<dbReference type="InterPro" id="IPR010318">
    <property type="entry name" value="S-Me-THD_N"/>
</dbReference>
<dbReference type="InterPro" id="IPR048350">
    <property type="entry name" value="S-Me-THD-like_C"/>
</dbReference>
<name>A0A7Y2L806_9THEO</name>
<evidence type="ECO:0000313" key="3">
    <source>
        <dbReference type="EMBL" id="NNG66091.1"/>
    </source>
</evidence>
<evidence type="ECO:0000313" key="4">
    <source>
        <dbReference type="Proteomes" id="UP000529861"/>
    </source>
</evidence>
<evidence type="ECO:0000259" key="2">
    <source>
        <dbReference type="Pfam" id="PF20906"/>
    </source>
</evidence>
<evidence type="ECO:0000259" key="1">
    <source>
        <dbReference type="Pfam" id="PF06032"/>
    </source>
</evidence>
<dbReference type="Pfam" id="PF06032">
    <property type="entry name" value="S-Me-THD_N"/>
    <property type="match status" value="1"/>
</dbReference>
<dbReference type="RefSeq" id="WP_170270254.1">
    <property type="nucleotide sequence ID" value="NZ_JABEQB010000004.1"/>
</dbReference>
<feature type="domain" description="S-Me-THD N-terminal" evidence="1">
    <location>
        <begin position="9"/>
        <end position="161"/>
    </location>
</feature>
<dbReference type="Proteomes" id="UP000529861">
    <property type="component" value="Unassembled WGS sequence"/>
</dbReference>
<dbReference type="EMBL" id="JABEQB010000004">
    <property type="protein sequence ID" value="NNG66091.1"/>
    <property type="molecule type" value="Genomic_DNA"/>
</dbReference>
<feature type="domain" description="S-Me-THD-like C-terminal" evidence="2">
    <location>
        <begin position="170"/>
        <end position="354"/>
    </location>
</feature>
<dbReference type="InterPro" id="IPR024071">
    <property type="entry name" value="S-Me-THD_C_sf"/>
</dbReference>
<proteinExistence type="predicted"/>
<dbReference type="Gene3D" id="2.40.390.10">
    <property type="entry name" value="CV3147-like"/>
    <property type="match status" value="1"/>
</dbReference>